<protein>
    <submittedName>
        <fullName evidence="2">Uncharacterized protein</fullName>
    </submittedName>
</protein>
<dbReference type="Proteomes" id="UP000265520">
    <property type="component" value="Unassembled WGS sequence"/>
</dbReference>
<comment type="caution">
    <text evidence="2">The sequence shown here is derived from an EMBL/GenBank/DDBJ whole genome shotgun (WGS) entry which is preliminary data.</text>
</comment>
<evidence type="ECO:0000313" key="2">
    <source>
        <dbReference type="EMBL" id="MCI92176.1"/>
    </source>
</evidence>
<dbReference type="AlphaFoldDB" id="A0A392VVD5"/>
<organism evidence="2 3">
    <name type="scientific">Trifolium medium</name>
    <dbReference type="NCBI Taxonomy" id="97028"/>
    <lineage>
        <taxon>Eukaryota</taxon>
        <taxon>Viridiplantae</taxon>
        <taxon>Streptophyta</taxon>
        <taxon>Embryophyta</taxon>
        <taxon>Tracheophyta</taxon>
        <taxon>Spermatophyta</taxon>
        <taxon>Magnoliopsida</taxon>
        <taxon>eudicotyledons</taxon>
        <taxon>Gunneridae</taxon>
        <taxon>Pentapetalae</taxon>
        <taxon>rosids</taxon>
        <taxon>fabids</taxon>
        <taxon>Fabales</taxon>
        <taxon>Fabaceae</taxon>
        <taxon>Papilionoideae</taxon>
        <taxon>50 kb inversion clade</taxon>
        <taxon>NPAAA clade</taxon>
        <taxon>Hologalegina</taxon>
        <taxon>IRL clade</taxon>
        <taxon>Trifolieae</taxon>
        <taxon>Trifolium</taxon>
    </lineage>
</organism>
<feature type="non-terminal residue" evidence="2">
    <location>
        <position position="46"/>
    </location>
</feature>
<evidence type="ECO:0000313" key="3">
    <source>
        <dbReference type="Proteomes" id="UP000265520"/>
    </source>
</evidence>
<feature type="compositionally biased region" description="Polar residues" evidence="1">
    <location>
        <begin position="31"/>
        <end position="46"/>
    </location>
</feature>
<dbReference type="EMBL" id="LXQA011293008">
    <property type="protein sequence ID" value="MCI92176.1"/>
    <property type="molecule type" value="Genomic_DNA"/>
</dbReference>
<name>A0A392VVD5_9FABA</name>
<feature type="region of interest" description="Disordered" evidence="1">
    <location>
        <begin position="1"/>
        <end position="46"/>
    </location>
</feature>
<accession>A0A392VVD5</accession>
<evidence type="ECO:0000256" key="1">
    <source>
        <dbReference type="SAM" id="MobiDB-lite"/>
    </source>
</evidence>
<feature type="compositionally biased region" description="Gly residues" evidence="1">
    <location>
        <begin position="20"/>
        <end position="30"/>
    </location>
</feature>
<keyword evidence="3" id="KW-1185">Reference proteome</keyword>
<sequence length="46" mass="4776">MDHEPYIPGTAGNLSDTAGGTHGNHYGGAGQCNQSPRGFNSRTESK</sequence>
<reference evidence="2 3" key="1">
    <citation type="journal article" date="2018" name="Front. Plant Sci.">
        <title>Red Clover (Trifolium pratense) and Zigzag Clover (T. medium) - A Picture of Genomic Similarities and Differences.</title>
        <authorList>
            <person name="Dluhosova J."/>
            <person name="Istvanek J."/>
            <person name="Nedelnik J."/>
            <person name="Repkova J."/>
        </authorList>
    </citation>
    <scope>NUCLEOTIDE SEQUENCE [LARGE SCALE GENOMIC DNA]</scope>
    <source>
        <strain evidence="3">cv. 10/8</strain>
        <tissue evidence="2">Leaf</tissue>
    </source>
</reference>
<proteinExistence type="predicted"/>